<accession>A0A5E4MPR3</accession>
<name>A0A5E4MPR3_9HEMI</name>
<dbReference type="Pfam" id="PF07898">
    <property type="entry name" value="DUF1676"/>
    <property type="match status" value="1"/>
</dbReference>
<proteinExistence type="predicted"/>
<keyword evidence="1" id="KW-0472">Membrane</keyword>
<dbReference type="PANTHER" id="PTHR21879">
    <property type="entry name" value="FI03362P-RELATED-RELATED"/>
    <property type="match status" value="1"/>
</dbReference>
<dbReference type="OrthoDB" id="6626307at2759"/>
<dbReference type="Proteomes" id="UP000325440">
    <property type="component" value="Unassembled WGS sequence"/>
</dbReference>
<evidence type="ECO:0000313" key="3">
    <source>
        <dbReference type="Proteomes" id="UP000325440"/>
    </source>
</evidence>
<dbReference type="EMBL" id="CABPRJ010000969">
    <property type="protein sequence ID" value="VVC33484.1"/>
    <property type="molecule type" value="Genomic_DNA"/>
</dbReference>
<gene>
    <name evidence="2" type="ORF">CINCED_3A012031</name>
</gene>
<organism evidence="2 3">
    <name type="scientific">Cinara cedri</name>
    <dbReference type="NCBI Taxonomy" id="506608"/>
    <lineage>
        <taxon>Eukaryota</taxon>
        <taxon>Metazoa</taxon>
        <taxon>Ecdysozoa</taxon>
        <taxon>Arthropoda</taxon>
        <taxon>Hexapoda</taxon>
        <taxon>Insecta</taxon>
        <taxon>Pterygota</taxon>
        <taxon>Neoptera</taxon>
        <taxon>Paraneoptera</taxon>
        <taxon>Hemiptera</taxon>
        <taxon>Sternorrhyncha</taxon>
        <taxon>Aphidomorpha</taxon>
        <taxon>Aphidoidea</taxon>
        <taxon>Aphididae</taxon>
        <taxon>Lachninae</taxon>
        <taxon>Cinara</taxon>
    </lineage>
</organism>
<evidence type="ECO:0000313" key="2">
    <source>
        <dbReference type="EMBL" id="VVC33484.1"/>
    </source>
</evidence>
<keyword evidence="3" id="KW-1185">Reference proteome</keyword>
<protein>
    <submittedName>
        <fullName evidence="2">Uncharacterized protein</fullName>
    </submittedName>
</protein>
<dbReference type="GO" id="GO:0016020">
    <property type="term" value="C:membrane"/>
    <property type="evidence" value="ECO:0007669"/>
    <property type="project" value="TreeGrafter"/>
</dbReference>
<evidence type="ECO:0000256" key="1">
    <source>
        <dbReference type="SAM" id="Phobius"/>
    </source>
</evidence>
<dbReference type="AlphaFoldDB" id="A0A5E4MPR3"/>
<keyword evidence="1" id="KW-0812">Transmembrane</keyword>
<sequence length="257" mass="26847">MASAHLGESARYVRIVLLSAAFASRGVSGDRPVADALDDGEKCAGTSDAWPCLRGAGSRAADSVLGFQGDIPLFGSYLTVVHRPGRTPRTETPAGNASATSVYSKLLDFAESRALRVLLPVESVVRLLVGPDDRTSEAEGRDKKNKGGSAGVLALGGMMLITTLLSAAFGALALLASKALMTSILALMLSAMAVVKKSGGGHHAHARTTYEVINGIPSSYHQATNFKLEDSAVIPDINAQYGTGQTEPVQFANQQYD</sequence>
<dbReference type="PANTHER" id="PTHR21879:SF9">
    <property type="entry name" value="OSIRIS 16"/>
    <property type="match status" value="1"/>
</dbReference>
<reference evidence="2 3" key="1">
    <citation type="submission" date="2019-08" db="EMBL/GenBank/DDBJ databases">
        <authorList>
            <person name="Alioto T."/>
            <person name="Alioto T."/>
            <person name="Gomez Garrido J."/>
        </authorList>
    </citation>
    <scope>NUCLEOTIDE SEQUENCE [LARGE SCALE GENOMIC DNA]</scope>
</reference>
<keyword evidence="1" id="KW-1133">Transmembrane helix</keyword>
<feature type="transmembrane region" description="Helical" evidence="1">
    <location>
        <begin position="150"/>
        <end position="173"/>
    </location>
</feature>
<dbReference type="InterPro" id="IPR012464">
    <property type="entry name" value="DUF1676"/>
</dbReference>